<dbReference type="PROSITE" id="PS00211">
    <property type="entry name" value="ABC_TRANSPORTER_1"/>
    <property type="match status" value="1"/>
</dbReference>
<keyword evidence="3 5" id="KW-0067">ATP-binding</keyword>
<dbReference type="GO" id="GO:0016887">
    <property type="term" value="F:ATP hydrolysis activity"/>
    <property type="evidence" value="ECO:0007669"/>
    <property type="project" value="InterPro"/>
</dbReference>
<evidence type="ECO:0000313" key="5">
    <source>
        <dbReference type="EMBL" id="RHK05847.1"/>
    </source>
</evidence>
<dbReference type="Pfam" id="PF13732">
    <property type="entry name" value="DrrA1-3_C"/>
    <property type="match status" value="1"/>
</dbReference>
<feature type="domain" description="ABC transporter" evidence="4">
    <location>
        <begin position="11"/>
        <end position="241"/>
    </location>
</feature>
<keyword evidence="2" id="KW-0547">Nucleotide-binding</keyword>
<proteinExistence type="predicted"/>
<dbReference type="PANTHER" id="PTHR43582">
    <property type="entry name" value="LINEARMYCIN RESISTANCE ATP-BINDING PROTEIN LNRL"/>
    <property type="match status" value="1"/>
</dbReference>
<dbReference type="Proteomes" id="UP000286288">
    <property type="component" value="Unassembled WGS sequence"/>
</dbReference>
<evidence type="ECO:0000259" key="4">
    <source>
        <dbReference type="PROSITE" id="PS50893"/>
    </source>
</evidence>
<dbReference type="GO" id="GO:0005524">
    <property type="term" value="F:ATP binding"/>
    <property type="evidence" value="ECO:0007669"/>
    <property type="project" value="UniProtKB-KW"/>
</dbReference>
<evidence type="ECO:0000256" key="2">
    <source>
        <dbReference type="ARBA" id="ARBA00022741"/>
    </source>
</evidence>
<protein>
    <submittedName>
        <fullName evidence="5">ABC transporter ATP-binding protein</fullName>
    </submittedName>
</protein>
<evidence type="ECO:0000256" key="1">
    <source>
        <dbReference type="ARBA" id="ARBA00022448"/>
    </source>
</evidence>
<organism evidence="5 6">
    <name type="scientific">Enterococcus casseliflavus</name>
    <name type="common">Enterococcus flavescens</name>
    <dbReference type="NCBI Taxonomy" id="37734"/>
    <lineage>
        <taxon>Bacteria</taxon>
        <taxon>Bacillati</taxon>
        <taxon>Bacillota</taxon>
        <taxon>Bacilli</taxon>
        <taxon>Lactobacillales</taxon>
        <taxon>Enterococcaceae</taxon>
        <taxon>Enterococcus</taxon>
    </lineage>
</organism>
<dbReference type="Pfam" id="PF00005">
    <property type="entry name" value="ABC_tran"/>
    <property type="match status" value="1"/>
</dbReference>
<dbReference type="AlphaFoldDB" id="A0A415ER54"/>
<dbReference type="InterPro" id="IPR025302">
    <property type="entry name" value="DrrA1/2-like_C"/>
</dbReference>
<dbReference type="PROSITE" id="PS50893">
    <property type="entry name" value="ABC_TRANSPORTER_2"/>
    <property type="match status" value="1"/>
</dbReference>
<dbReference type="InterPro" id="IPR003439">
    <property type="entry name" value="ABC_transporter-like_ATP-bd"/>
</dbReference>
<evidence type="ECO:0000256" key="3">
    <source>
        <dbReference type="ARBA" id="ARBA00022840"/>
    </source>
</evidence>
<reference evidence="5 6" key="1">
    <citation type="submission" date="2018-08" db="EMBL/GenBank/DDBJ databases">
        <title>A genome reference for cultivated species of the human gut microbiota.</title>
        <authorList>
            <person name="Zou Y."/>
            <person name="Xue W."/>
            <person name="Luo G."/>
        </authorList>
    </citation>
    <scope>NUCLEOTIDE SEQUENCE [LARGE SCALE GENOMIC DNA]</scope>
    <source>
        <strain evidence="5 6">AF48-16</strain>
    </source>
</reference>
<sequence>MRKKGEKLMLAKMNDVIKRYGDQMILENLSFTIRKGEILGLLGPNGAGKTTTIHSLCGLLPIDSGEISIFGQKQSIHNRNIRRAIGLVTQEITVCNDLTVVENLRYFGSLYGLKKERLHKSVAEVLAFVGLEEHAKKKPKALSGGMQRRLNIGCALVHKPKLLIMDEPTVGIDPQSRNHILEAVKKIAAAGTTVVYTTHYMEEVQTICDRIIIMDSGKVIAEGTMQELVKRLQHEERVRFVSSDPSPMLQEKIASIAGVKSVVLQGNDYLVTSSSGSGNIHRIMEIAQQHGAVSSFTEERATLEDVFLTLTGKSLRDGGGI</sequence>
<dbReference type="InterPro" id="IPR027417">
    <property type="entry name" value="P-loop_NTPase"/>
</dbReference>
<dbReference type="InterPro" id="IPR017871">
    <property type="entry name" value="ABC_transporter-like_CS"/>
</dbReference>
<evidence type="ECO:0000313" key="6">
    <source>
        <dbReference type="Proteomes" id="UP000286288"/>
    </source>
</evidence>
<comment type="caution">
    <text evidence="5">The sequence shown here is derived from an EMBL/GenBank/DDBJ whole genome shotgun (WGS) entry which is preliminary data.</text>
</comment>
<dbReference type="PANTHER" id="PTHR43582:SF2">
    <property type="entry name" value="LINEARMYCIN RESISTANCE ATP-BINDING PROTEIN LNRL"/>
    <property type="match status" value="1"/>
</dbReference>
<accession>A0A415ER54</accession>
<gene>
    <name evidence="5" type="ORF">DW084_11905</name>
</gene>
<dbReference type="EMBL" id="QRMZ01000015">
    <property type="protein sequence ID" value="RHK05847.1"/>
    <property type="molecule type" value="Genomic_DNA"/>
</dbReference>
<dbReference type="SUPFAM" id="SSF52540">
    <property type="entry name" value="P-loop containing nucleoside triphosphate hydrolases"/>
    <property type="match status" value="1"/>
</dbReference>
<name>A0A415ER54_ENTCA</name>
<dbReference type="InterPro" id="IPR003593">
    <property type="entry name" value="AAA+_ATPase"/>
</dbReference>
<dbReference type="Gene3D" id="3.40.50.300">
    <property type="entry name" value="P-loop containing nucleotide triphosphate hydrolases"/>
    <property type="match status" value="1"/>
</dbReference>
<dbReference type="SMART" id="SM00382">
    <property type="entry name" value="AAA"/>
    <property type="match status" value="1"/>
</dbReference>
<keyword evidence="1" id="KW-0813">Transport</keyword>